<dbReference type="AlphaFoldDB" id="A0A9N8E7W1"/>
<dbReference type="Gene3D" id="3.80.10.10">
    <property type="entry name" value="Ribonuclease Inhibitor"/>
    <property type="match status" value="1"/>
</dbReference>
<evidence type="ECO:0000256" key="3">
    <source>
        <dbReference type="ARBA" id="ARBA00022692"/>
    </source>
</evidence>
<keyword evidence="6" id="KW-0472">Membrane</keyword>
<dbReference type="PANTHER" id="PTHR27008">
    <property type="entry name" value="OS04G0122200 PROTEIN"/>
    <property type="match status" value="1"/>
</dbReference>
<dbReference type="OrthoDB" id="40118at2759"/>
<keyword evidence="4" id="KW-0677">Repeat</keyword>
<comment type="caution">
    <text evidence="7">The sequence shown here is derived from an EMBL/GenBank/DDBJ whole genome shotgun (WGS) entry which is preliminary data.</text>
</comment>
<dbReference type="InterPro" id="IPR032675">
    <property type="entry name" value="LRR_dom_sf"/>
</dbReference>
<keyword evidence="5" id="KW-1133">Transmembrane helix</keyword>
<evidence type="ECO:0000256" key="2">
    <source>
        <dbReference type="ARBA" id="ARBA00022614"/>
    </source>
</evidence>
<name>A0A9N8E7W1_9STRA</name>
<dbReference type="GO" id="GO:0016020">
    <property type="term" value="C:membrane"/>
    <property type="evidence" value="ECO:0007669"/>
    <property type="project" value="UniProtKB-SubCell"/>
</dbReference>
<evidence type="ECO:0000256" key="4">
    <source>
        <dbReference type="ARBA" id="ARBA00022737"/>
    </source>
</evidence>
<evidence type="ECO:0000256" key="5">
    <source>
        <dbReference type="ARBA" id="ARBA00022989"/>
    </source>
</evidence>
<accession>A0A9N8E7W1</accession>
<keyword evidence="8" id="KW-1185">Reference proteome</keyword>
<dbReference type="SUPFAM" id="SSF52047">
    <property type="entry name" value="RNI-like"/>
    <property type="match status" value="1"/>
</dbReference>
<proteinExistence type="predicted"/>
<dbReference type="Proteomes" id="UP001153069">
    <property type="component" value="Unassembled WGS sequence"/>
</dbReference>
<evidence type="ECO:0008006" key="9">
    <source>
        <dbReference type="Google" id="ProtNLM"/>
    </source>
</evidence>
<gene>
    <name evidence="7" type="ORF">SEMRO_590_G171920.2</name>
</gene>
<dbReference type="EMBL" id="CAICTM010000589">
    <property type="protein sequence ID" value="CAB9513424.1"/>
    <property type="molecule type" value="Genomic_DNA"/>
</dbReference>
<evidence type="ECO:0000313" key="7">
    <source>
        <dbReference type="EMBL" id="CAB9513424.1"/>
    </source>
</evidence>
<dbReference type="Pfam" id="PF00560">
    <property type="entry name" value="LRR_1"/>
    <property type="match status" value="2"/>
</dbReference>
<keyword evidence="3" id="KW-0812">Transmembrane</keyword>
<evidence type="ECO:0000313" key="8">
    <source>
        <dbReference type="Proteomes" id="UP001153069"/>
    </source>
</evidence>
<dbReference type="InterPro" id="IPR051809">
    <property type="entry name" value="Plant_receptor-like_S/T_kinase"/>
</dbReference>
<keyword evidence="2" id="KW-0433">Leucine-rich repeat</keyword>
<comment type="subcellular location">
    <subcellularLocation>
        <location evidence="1">Membrane</location>
    </subcellularLocation>
</comment>
<protein>
    <recommendedName>
        <fullName evidence="9">L domain-like protein</fullName>
    </recommendedName>
</protein>
<dbReference type="PANTHER" id="PTHR27008:SF42">
    <property type="entry name" value="LEUCINE-RICH REPEAT PROTEIN KINASE FAMILY PROTEIN"/>
    <property type="match status" value="1"/>
</dbReference>
<organism evidence="7 8">
    <name type="scientific">Seminavis robusta</name>
    <dbReference type="NCBI Taxonomy" id="568900"/>
    <lineage>
        <taxon>Eukaryota</taxon>
        <taxon>Sar</taxon>
        <taxon>Stramenopiles</taxon>
        <taxon>Ochrophyta</taxon>
        <taxon>Bacillariophyta</taxon>
        <taxon>Bacillariophyceae</taxon>
        <taxon>Bacillariophycidae</taxon>
        <taxon>Naviculales</taxon>
        <taxon>Naviculaceae</taxon>
        <taxon>Seminavis</taxon>
    </lineage>
</organism>
<reference evidence="7" key="1">
    <citation type="submission" date="2020-06" db="EMBL/GenBank/DDBJ databases">
        <authorList>
            <consortium name="Plant Systems Biology data submission"/>
        </authorList>
    </citation>
    <scope>NUCLEOTIDE SEQUENCE</scope>
    <source>
        <strain evidence="7">D6</strain>
    </source>
</reference>
<sequence>MAPTTTRDAVEAPKIEIGLAIILGKNYFQHAEDIGEGNDSEIDEFMLETRQSAFHWIVNQDPMQLEFDAPNLVQRFLLVLFYYQTTRHQQWKECNPPATPQGSASIKFCYKPDIVTGESTSDSGVISGSLPVMNASGLGGESAQWTSPTRDHSVAHLNRLDLHGNMLSVMLPPKLLSFSLESLHWGNNQLTGPFPARWFESLHGGTTIPSDVGMPPLKTLRLGNNSLTGSLPLEMFQLSALGFLAFDQNDLTGTLPSEIGLLTHLFYISLKHTGIAGTLPSEIGLATQLLEFDASYSNMEGRIPEELYAKLTDLVAFMGNDCNFSGTISSSLGRLTGLQWLGLANNNFDGTIPNEIESLTDLRRLEVNGNQFTGTVPVSVCKNLAYFTGDVAVVADCLPNPGTGVPTIECGDDCCTSCCDNTGVCLAD</sequence>
<evidence type="ECO:0000256" key="6">
    <source>
        <dbReference type="ARBA" id="ARBA00023136"/>
    </source>
</evidence>
<evidence type="ECO:0000256" key="1">
    <source>
        <dbReference type="ARBA" id="ARBA00004370"/>
    </source>
</evidence>
<dbReference type="InterPro" id="IPR001611">
    <property type="entry name" value="Leu-rich_rpt"/>
</dbReference>